<organism evidence="1">
    <name type="scientific">uncultured Paludibacter sp</name>
    <dbReference type="NCBI Taxonomy" id="497635"/>
    <lineage>
        <taxon>Bacteria</taxon>
        <taxon>Pseudomonadati</taxon>
        <taxon>Bacteroidota</taxon>
        <taxon>Bacteroidia</taxon>
        <taxon>Bacteroidales</taxon>
        <taxon>Paludibacteraceae</taxon>
        <taxon>Paludibacter</taxon>
        <taxon>environmental samples</taxon>
    </lineage>
</organism>
<accession>A0A653AAI3</accession>
<dbReference type="EMBL" id="UPXZ01000019">
    <property type="protein sequence ID" value="VBB44672.1"/>
    <property type="molecule type" value="Genomic_DNA"/>
</dbReference>
<reference evidence="1" key="1">
    <citation type="submission" date="2018-07" db="EMBL/GenBank/DDBJ databases">
        <authorList>
            <consortium name="Genoscope - CEA"/>
            <person name="William W."/>
        </authorList>
    </citation>
    <scope>NUCLEOTIDE SEQUENCE</scope>
    <source>
        <strain evidence="1">IK1</strain>
    </source>
</reference>
<proteinExistence type="predicted"/>
<dbReference type="AlphaFoldDB" id="A0A653AAI3"/>
<sequence>MGCKRKINGKEINNNKLERENNKSESINKYDILVCRFCIEYSFSKKISPILIAI</sequence>
<protein>
    <submittedName>
        <fullName evidence="1">Uncharacterized protein</fullName>
    </submittedName>
</protein>
<evidence type="ECO:0000313" key="1">
    <source>
        <dbReference type="EMBL" id="VBB44672.1"/>
    </source>
</evidence>
<name>A0A653AAI3_9BACT</name>
<gene>
    <name evidence="1" type="ORF">TRIP_D260086</name>
</gene>